<dbReference type="GO" id="GO:0048544">
    <property type="term" value="P:recognition of pollen"/>
    <property type="evidence" value="ECO:0007669"/>
    <property type="project" value="InterPro"/>
</dbReference>
<dbReference type="EMBL" id="MLFT02000062">
    <property type="protein sequence ID" value="PHT29954.1"/>
    <property type="molecule type" value="Genomic_DNA"/>
</dbReference>
<dbReference type="FunFam" id="1.10.510.10:FF:000060">
    <property type="entry name" value="G-type lectin S-receptor-like serine/threonine-protein kinase"/>
    <property type="match status" value="1"/>
</dbReference>
<feature type="domain" description="Bulb-type lectin" evidence="23">
    <location>
        <begin position="28"/>
        <end position="148"/>
    </location>
</feature>
<dbReference type="InterPro" id="IPR008271">
    <property type="entry name" value="Ser/Thr_kinase_AS"/>
</dbReference>
<feature type="signal peptide" evidence="21">
    <location>
        <begin position="1"/>
        <end position="20"/>
    </location>
</feature>
<keyword evidence="5 20" id="KW-0812">Transmembrane</keyword>
<evidence type="ECO:0000256" key="12">
    <source>
        <dbReference type="ARBA" id="ARBA00023136"/>
    </source>
</evidence>
<evidence type="ECO:0000256" key="5">
    <source>
        <dbReference type="ARBA" id="ARBA00022692"/>
    </source>
</evidence>
<accession>A0A2G2VAE9</accession>
<dbReference type="InterPro" id="IPR000858">
    <property type="entry name" value="S_locus_glycoprot_dom"/>
</dbReference>
<dbReference type="Gene3D" id="3.30.200.20">
    <property type="entry name" value="Phosphorylase Kinase, domain 1"/>
    <property type="match status" value="1"/>
</dbReference>
<evidence type="ECO:0000256" key="19">
    <source>
        <dbReference type="PROSITE-ProRule" id="PRU10141"/>
    </source>
</evidence>
<dbReference type="Pfam" id="PF01453">
    <property type="entry name" value="B_lectin"/>
    <property type="match status" value="1"/>
</dbReference>
<comment type="caution">
    <text evidence="25">The sequence shown here is derived from an EMBL/GenBank/DDBJ whole genome shotgun (WGS) entry which is preliminary data.</text>
</comment>
<dbReference type="OrthoDB" id="1256703at2759"/>
<dbReference type="InterPro" id="IPR003609">
    <property type="entry name" value="Pan_app"/>
</dbReference>
<dbReference type="InterPro" id="IPR017441">
    <property type="entry name" value="Protein_kinase_ATP_BS"/>
</dbReference>
<name>A0A2G2VAE9_CAPBA</name>
<protein>
    <recommendedName>
        <fullName evidence="18">Receptor-like serine/threonine-protein kinase</fullName>
        <ecNumber evidence="18">2.7.11.1</ecNumber>
    </recommendedName>
</protein>
<evidence type="ECO:0000256" key="7">
    <source>
        <dbReference type="ARBA" id="ARBA00022737"/>
    </source>
</evidence>
<evidence type="ECO:0000256" key="18">
    <source>
        <dbReference type="PIRNR" id="PIRNR000641"/>
    </source>
</evidence>
<keyword evidence="26" id="KW-1185">Reference proteome</keyword>
<gene>
    <name evidence="25" type="ORF">CQW23_30453</name>
</gene>
<dbReference type="FunFam" id="3.30.200.20:FF:000727">
    <property type="entry name" value="Cysteine-rich RLK (RECEPTOR-like protein kinase) 23"/>
    <property type="match status" value="1"/>
</dbReference>
<dbReference type="SUPFAM" id="SSF56112">
    <property type="entry name" value="Protein kinase-like (PK-like)"/>
    <property type="match status" value="1"/>
</dbReference>
<dbReference type="Pfam" id="PF07714">
    <property type="entry name" value="PK_Tyr_Ser-Thr"/>
    <property type="match status" value="1"/>
</dbReference>
<evidence type="ECO:0000256" key="14">
    <source>
        <dbReference type="ARBA" id="ARBA00023170"/>
    </source>
</evidence>
<dbReference type="InterPro" id="IPR001245">
    <property type="entry name" value="Ser-Thr/Tyr_kinase_cat_dom"/>
</dbReference>
<evidence type="ECO:0000256" key="2">
    <source>
        <dbReference type="ARBA" id="ARBA00022475"/>
    </source>
</evidence>
<evidence type="ECO:0000256" key="17">
    <source>
        <dbReference type="ARBA" id="ARBA00048679"/>
    </source>
</evidence>
<dbReference type="Proteomes" id="UP000224567">
    <property type="component" value="Unassembled WGS sequence"/>
</dbReference>
<evidence type="ECO:0000256" key="16">
    <source>
        <dbReference type="ARBA" id="ARBA00047899"/>
    </source>
</evidence>
<feature type="domain" description="Protein kinase" evidence="22">
    <location>
        <begin position="506"/>
        <end position="793"/>
    </location>
</feature>
<proteinExistence type="inferred from homology"/>
<comment type="subcellular location">
    <subcellularLocation>
        <location evidence="1">Cell membrane</location>
        <topology evidence="1">Single-pass type I membrane protein</topology>
    </subcellularLocation>
</comment>
<evidence type="ECO:0000313" key="26">
    <source>
        <dbReference type="Proteomes" id="UP000224567"/>
    </source>
</evidence>
<keyword evidence="10 18" id="KW-0067">ATP-binding</keyword>
<dbReference type="Gene3D" id="1.10.510.10">
    <property type="entry name" value="Transferase(Phosphotransferase) domain 1"/>
    <property type="match status" value="1"/>
</dbReference>
<keyword evidence="4 18" id="KW-0808">Transferase</keyword>
<dbReference type="InterPro" id="IPR011009">
    <property type="entry name" value="Kinase-like_dom_sf"/>
</dbReference>
<reference evidence="26" key="2">
    <citation type="journal article" date="2017" name="J. Anim. Genet.">
        <title>Multiple reference genome sequences of hot pepper reveal the massive evolution of plant disease resistance genes by retroduplication.</title>
        <authorList>
            <person name="Kim S."/>
            <person name="Park J."/>
            <person name="Yeom S.-I."/>
            <person name="Kim Y.-M."/>
            <person name="Seo E."/>
            <person name="Kim K.-T."/>
            <person name="Kim M.-S."/>
            <person name="Lee J.M."/>
            <person name="Cheong K."/>
            <person name="Shin H.-S."/>
            <person name="Kim S.-B."/>
            <person name="Han K."/>
            <person name="Lee J."/>
            <person name="Park M."/>
            <person name="Lee H.-A."/>
            <person name="Lee H.-Y."/>
            <person name="Lee Y."/>
            <person name="Oh S."/>
            <person name="Lee J.H."/>
            <person name="Choi E."/>
            <person name="Choi E."/>
            <person name="Lee S.E."/>
            <person name="Jeon J."/>
            <person name="Kim H."/>
            <person name="Choi G."/>
            <person name="Song H."/>
            <person name="Lee J."/>
            <person name="Lee S.-C."/>
            <person name="Kwon J.-K."/>
            <person name="Lee H.-Y."/>
            <person name="Koo N."/>
            <person name="Hong Y."/>
            <person name="Kim R.W."/>
            <person name="Kang W.-H."/>
            <person name="Huh J.H."/>
            <person name="Kang B.-C."/>
            <person name="Yang T.-J."/>
            <person name="Lee Y.-H."/>
            <person name="Bennetzen J.L."/>
            <person name="Choi D."/>
        </authorList>
    </citation>
    <scope>NUCLEOTIDE SEQUENCE [LARGE SCALE GENOMIC DNA]</scope>
    <source>
        <strain evidence="26">cv. PBC81</strain>
    </source>
</reference>
<keyword evidence="12 20" id="KW-0472">Membrane</keyword>
<dbReference type="PROSITE" id="PS50927">
    <property type="entry name" value="BULB_LECTIN"/>
    <property type="match status" value="1"/>
</dbReference>
<sequence length="793" mass="90395">MGTVLPWLFTLCHLLISKSSYPSYGAANDSLFPNQSLTDGMNLVSSNEIFELGFFGSPPFIGKRYLGLWYKDIGSSTAVWVGNVLDPLRCGELVFNQRGCIFLQDYIGTTISVYKPNQIVLRPVLKLLDSGNLVFGDSRNLTAGEYLWQSFDHPVDTLLPGMKLGWDQKTGIDRSMRSWRTSVDPAPGDYLFRLDSGDSGHSPQLVLEKKQRRVSRWGPWDGQKFSGSDALMENDYFRPMFNSNTDAFYFTFEAKYDWSLKLTLNLEGKIEFLRWNNATKRWDIVNTLNKDICDQYRTCGPFGVCIGEDPRCWCPDGFTAASQDDWNKKDFTEGCRRITPLNYSDKDLFVKNTGLKLPDNVTYWGMLHPEECVEKCLKESSCMAYTNININGNGSKCLVWLGGLLDMRRSQKSGNDIFIRMANGRIDAPVSRWRRKLKWIVFVSMMSVLAIVILVTYIRYRYRVRRIVVLDKPEVNQPGNSQGAFLQGTNVIAYDFSVLAAATNNFSLDNKIGHGGFGNVYKGVLETGVEIAVKKQNVTSRQGFREFENEVKLIAKLQHRNLTKLLGYCIHGTEKSLVYEFMENNSLDKVIFDPARRVTVTWPTRFNIIKGVAKGLAYMHHDSRLTIIHRDLKASNVLLDREMTPKISDLGLSRVFEDDVEEKTQHVIGTRGYMPPEYLENGYYSTTSDVFSFGILALEIVSGERNWNYRHPIYDVGLVGYAWRIWTEGTAIELLDPLIEKPADCNEVLGCILVGLLCCERRTEDRPSMAQVVSLLKENEMSRLNFMPQEPYF</sequence>
<evidence type="ECO:0000256" key="6">
    <source>
        <dbReference type="ARBA" id="ARBA00022729"/>
    </source>
</evidence>
<dbReference type="PROSITE" id="PS50011">
    <property type="entry name" value="PROTEIN_KINASE_DOM"/>
    <property type="match status" value="1"/>
</dbReference>
<evidence type="ECO:0000256" key="10">
    <source>
        <dbReference type="ARBA" id="ARBA00022840"/>
    </source>
</evidence>
<evidence type="ECO:0000256" key="3">
    <source>
        <dbReference type="ARBA" id="ARBA00022527"/>
    </source>
</evidence>
<dbReference type="SMART" id="SM00220">
    <property type="entry name" value="S_TKc"/>
    <property type="match status" value="1"/>
</dbReference>
<dbReference type="Pfam" id="PF00954">
    <property type="entry name" value="S_locus_glycop"/>
    <property type="match status" value="1"/>
</dbReference>
<organism evidence="25 26">
    <name type="scientific">Capsicum baccatum</name>
    <name type="common">Peruvian pepper</name>
    <dbReference type="NCBI Taxonomy" id="33114"/>
    <lineage>
        <taxon>Eukaryota</taxon>
        <taxon>Viridiplantae</taxon>
        <taxon>Streptophyta</taxon>
        <taxon>Embryophyta</taxon>
        <taxon>Tracheophyta</taxon>
        <taxon>Spermatophyta</taxon>
        <taxon>Magnoliopsida</taxon>
        <taxon>eudicotyledons</taxon>
        <taxon>Gunneridae</taxon>
        <taxon>Pentapetalae</taxon>
        <taxon>asterids</taxon>
        <taxon>lamiids</taxon>
        <taxon>Solanales</taxon>
        <taxon>Solanaceae</taxon>
        <taxon>Solanoideae</taxon>
        <taxon>Capsiceae</taxon>
        <taxon>Capsicum</taxon>
    </lineage>
</organism>
<comment type="catalytic activity">
    <reaction evidence="16 18">
        <text>L-threonyl-[protein] + ATP = O-phospho-L-threonyl-[protein] + ADP + H(+)</text>
        <dbReference type="Rhea" id="RHEA:46608"/>
        <dbReference type="Rhea" id="RHEA-COMP:11060"/>
        <dbReference type="Rhea" id="RHEA-COMP:11605"/>
        <dbReference type="ChEBI" id="CHEBI:15378"/>
        <dbReference type="ChEBI" id="CHEBI:30013"/>
        <dbReference type="ChEBI" id="CHEBI:30616"/>
        <dbReference type="ChEBI" id="CHEBI:61977"/>
        <dbReference type="ChEBI" id="CHEBI:456216"/>
        <dbReference type="EC" id="2.7.11.1"/>
    </reaction>
</comment>
<dbReference type="PROSITE" id="PS00107">
    <property type="entry name" value="PROTEIN_KINASE_ATP"/>
    <property type="match status" value="1"/>
</dbReference>
<dbReference type="PROSITE" id="PS00108">
    <property type="entry name" value="PROTEIN_KINASE_ST"/>
    <property type="match status" value="1"/>
</dbReference>
<dbReference type="GO" id="GO:0005524">
    <property type="term" value="F:ATP binding"/>
    <property type="evidence" value="ECO:0007669"/>
    <property type="project" value="UniProtKB-UniRule"/>
</dbReference>
<dbReference type="PIRSF" id="PIRSF000641">
    <property type="entry name" value="SRK"/>
    <property type="match status" value="1"/>
</dbReference>
<dbReference type="CDD" id="cd00028">
    <property type="entry name" value="B_lectin"/>
    <property type="match status" value="1"/>
</dbReference>
<dbReference type="GO" id="GO:0004674">
    <property type="term" value="F:protein serine/threonine kinase activity"/>
    <property type="evidence" value="ECO:0007669"/>
    <property type="project" value="UniProtKB-KW"/>
</dbReference>
<evidence type="ECO:0000256" key="13">
    <source>
        <dbReference type="ARBA" id="ARBA00023157"/>
    </source>
</evidence>
<keyword evidence="8 18" id="KW-0547">Nucleotide-binding</keyword>
<evidence type="ECO:0000256" key="15">
    <source>
        <dbReference type="ARBA" id="ARBA00023180"/>
    </source>
</evidence>
<dbReference type="SMART" id="SM00108">
    <property type="entry name" value="B_lectin"/>
    <property type="match status" value="1"/>
</dbReference>
<reference evidence="25 26" key="1">
    <citation type="journal article" date="2017" name="Genome Biol.">
        <title>New reference genome sequences of hot pepper reveal the massive evolution of plant disease-resistance genes by retroduplication.</title>
        <authorList>
            <person name="Kim S."/>
            <person name="Park J."/>
            <person name="Yeom S.I."/>
            <person name="Kim Y.M."/>
            <person name="Seo E."/>
            <person name="Kim K.T."/>
            <person name="Kim M.S."/>
            <person name="Lee J.M."/>
            <person name="Cheong K."/>
            <person name="Shin H.S."/>
            <person name="Kim S.B."/>
            <person name="Han K."/>
            <person name="Lee J."/>
            <person name="Park M."/>
            <person name="Lee H.A."/>
            <person name="Lee H.Y."/>
            <person name="Lee Y."/>
            <person name="Oh S."/>
            <person name="Lee J.H."/>
            <person name="Choi E."/>
            <person name="Choi E."/>
            <person name="Lee S.E."/>
            <person name="Jeon J."/>
            <person name="Kim H."/>
            <person name="Choi G."/>
            <person name="Song H."/>
            <person name="Lee J."/>
            <person name="Lee S.C."/>
            <person name="Kwon J.K."/>
            <person name="Lee H.Y."/>
            <person name="Koo N."/>
            <person name="Hong Y."/>
            <person name="Kim R.W."/>
            <person name="Kang W.H."/>
            <person name="Huh J.H."/>
            <person name="Kang B.C."/>
            <person name="Yang T.J."/>
            <person name="Lee Y.H."/>
            <person name="Bennetzen J.L."/>
            <person name="Choi D."/>
        </authorList>
    </citation>
    <scope>NUCLEOTIDE SEQUENCE [LARGE SCALE GENOMIC DNA]</scope>
    <source>
        <strain evidence="26">cv. PBC81</strain>
    </source>
</reference>
<comment type="similarity">
    <text evidence="18">Belongs to the protein kinase superfamily. Ser/Thr protein kinase family.</text>
</comment>
<evidence type="ECO:0000256" key="21">
    <source>
        <dbReference type="SAM" id="SignalP"/>
    </source>
</evidence>
<evidence type="ECO:0000256" key="1">
    <source>
        <dbReference type="ARBA" id="ARBA00004251"/>
    </source>
</evidence>
<dbReference type="InterPro" id="IPR024171">
    <property type="entry name" value="SRK-like_kinase"/>
</dbReference>
<evidence type="ECO:0000259" key="22">
    <source>
        <dbReference type="PROSITE" id="PS50011"/>
    </source>
</evidence>
<dbReference type="Pfam" id="PF08276">
    <property type="entry name" value="PAN_2"/>
    <property type="match status" value="1"/>
</dbReference>
<dbReference type="SUPFAM" id="SSF51110">
    <property type="entry name" value="alpha-D-mannose-specific plant lectins"/>
    <property type="match status" value="1"/>
</dbReference>
<keyword evidence="2" id="KW-1003">Cell membrane</keyword>
<dbReference type="InterPro" id="IPR001480">
    <property type="entry name" value="Bulb-type_lectin_dom"/>
</dbReference>
<dbReference type="GO" id="GO:0106310">
    <property type="term" value="F:protein serine kinase activity"/>
    <property type="evidence" value="ECO:0007669"/>
    <property type="project" value="RHEA"/>
</dbReference>
<evidence type="ECO:0000313" key="25">
    <source>
        <dbReference type="EMBL" id="PHT29954.1"/>
    </source>
</evidence>
<dbReference type="GO" id="GO:0005886">
    <property type="term" value="C:plasma membrane"/>
    <property type="evidence" value="ECO:0007669"/>
    <property type="project" value="UniProtKB-SubCell"/>
</dbReference>
<keyword evidence="6 21" id="KW-0732">Signal</keyword>
<dbReference type="InterPro" id="IPR036426">
    <property type="entry name" value="Bulb-type_lectin_dom_sf"/>
</dbReference>
<feature type="binding site" evidence="19">
    <location>
        <position position="535"/>
    </location>
    <ligand>
        <name>ATP</name>
        <dbReference type="ChEBI" id="CHEBI:30616"/>
    </ligand>
</feature>
<dbReference type="SMART" id="SM00473">
    <property type="entry name" value="PAN_AP"/>
    <property type="match status" value="1"/>
</dbReference>
<keyword evidence="13" id="KW-1015">Disulfide bond</keyword>
<keyword evidence="3 18" id="KW-0723">Serine/threonine-protein kinase</keyword>
<feature type="chain" id="PRO_5013928580" description="Receptor-like serine/threonine-protein kinase" evidence="21">
    <location>
        <begin position="21"/>
        <end position="793"/>
    </location>
</feature>
<dbReference type="EC" id="2.7.11.1" evidence="18"/>
<comment type="catalytic activity">
    <reaction evidence="17 18">
        <text>L-seryl-[protein] + ATP = O-phospho-L-seryl-[protein] + ADP + H(+)</text>
        <dbReference type="Rhea" id="RHEA:17989"/>
        <dbReference type="Rhea" id="RHEA-COMP:9863"/>
        <dbReference type="Rhea" id="RHEA-COMP:11604"/>
        <dbReference type="ChEBI" id="CHEBI:15378"/>
        <dbReference type="ChEBI" id="CHEBI:29999"/>
        <dbReference type="ChEBI" id="CHEBI:30616"/>
        <dbReference type="ChEBI" id="CHEBI:83421"/>
        <dbReference type="ChEBI" id="CHEBI:456216"/>
        <dbReference type="EC" id="2.7.11.1"/>
    </reaction>
</comment>
<evidence type="ECO:0000259" key="24">
    <source>
        <dbReference type="PROSITE" id="PS50948"/>
    </source>
</evidence>
<keyword evidence="14" id="KW-0675">Receptor</keyword>
<evidence type="ECO:0000256" key="9">
    <source>
        <dbReference type="ARBA" id="ARBA00022777"/>
    </source>
</evidence>
<evidence type="ECO:0000256" key="20">
    <source>
        <dbReference type="SAM" id="Phobius"/>
    </source>
</evidence>
<keyword evidence="9 18" id="KW-0418">Kinase</keyword>
<dbReference type="CDD" id="cd14066">
    <property type="entry name" value="STKc_IRAK"/>
    <property type="match status" value="1"/>
</dbReference>
<evidence type="ECO:0000256" key="4">
    <source>
        <dbReference type="ARBA" id="ARBA00022679"/>
    </source>
</evidence>
<feature type="domain" description="Apple" evidence="24">
    <location>
        <begin position="335"/>
        <end position="422"/>
    </location>
</feature>
<dbReference type="AlphaFoldDB" id="A0A2G2VAE9"/>
<dbReference type="PANTHER" id="PTHR27002:SF1097">
    <property type="entry name" value="RECEPTOR-LIKE SERINE_THREONINE-PROTEIN KINASE"/>
    <property type="match status" value="1"/>
</dbReference>
<dbReference type="PANTHER" id="PTHR27002">
    <property type="entry name" value="RECEPTOR-LIKE SERINE/THREONINE-PROTEIN KINASE SD1-8"/>
    <property type="match status" value="1"/>
</dbReference>
<dbReference type="PROSITE" id="PS50948">
    <property type="entry name" value="PAN"/>
    <property type="match status" value="1"/>
</dbReference>
<keyword evidence="15" id="KW-0325">Glycoprotein</keyword>
<dbReference type="CDD" id="cd01098">
    <property type="entry name" value="PAN_AP_plant"/>
    <property type="match status" value="1"/>
</dbReference>
<dbReference type="InterPro" id="IPR000719">
    <property type="entry name" value="Prot_kinase_dom"/>
</dbReference>
<keyword evidence="7" id="KW-0677">Repeat</keyword>
<evidence type="ECO:0000256" key="11">
    <source>
        <dbReference type="ARBA" id="ARBA00022989"/>
    </source>
</evidence>
<dbReference type="STRING" id="33114.A0A2G2VAE9"/>
<feature type="transmembrane region" description="Helical" evidence="20">
    <location>
        <begin position="439"/>
        <end position="458"/>
    </location>
</feature>
<dbReference type="Gene3D" id="2.90.10.10">
    <property type="entry name" value="Bulb-type lectin domain"/>
    <property type="match status" value="1"/>
</dbReference>
<keyword evidence="11 20" id="KW-1133">Transmembrane helix</keyword>
<evidence type="ECO:0000259" key="23">
    <source>
        <dbReference type="PROSITE" id="PS50927"/>
    </source>
</evidence>
<evidence type="ECO:0000256" key="8">
    <source>
        <dbReference type="ARBA" id="ARBA00022741"/>
    </source>
</evidence>